<dbReference type="Proteomes" id="UP000046393">
    <property type="component" value="Unplaced"/>
</dbReference>
<comment type="similarity">
    <text evidence="2">Belongs to the UTP25 family.</text>
</comment>
<dbReference type="PANTHER" id="PTHR12933:SF0">
    <property type="entry name" value="U3 SMALL NUCLEOLAR RNA-ASSOCIATED PROTEIN 25 HOMOLOG"/>
    <property type="match status" value="1"/>
</dbReference>
<feature type="domain" description="UTP25 C-terminal" evidence="4">
    <location>
        <begin position="405"/>
        <end position="577"/>
    </location>
</feature>
<evidence type="ECO:0000256" key="2">
    <source>
        <dbReference type="ARBA" id="ARBA00009223"/>
    </source>
</evidence>
<evidence type="ECO:0000259" key="4">
    <source>
        <dbReference type="Pfam" id="PF06862"/>
    </source>
</evidence>
<evidence type="ECO:0000256" key="3">
    <source>
        <dbReference type="ARBA" id="ARBA00023242"/>
    </source>
</evidence>
<proteinExistence type="inferred from homology"/>
<reference evidence="7" key="1">
    <citation type="submission" date="2017-02" db="UniProtKB">
        <authorList>
            <consortium name="WormBaseParasite"/>
        </authorList>
    </citation>
    <scope>IDENTIFICATION</scope>
</reference>
<dbReference type="GO" id="GO:0034511">
    <property type="term" value="F:U3 snoRNA binding"/>
    <property type="evidence" value="ECO:0007669"/>
    <property type="project" value="InterPro"/>
</dbReference>
<dbReference type="InterPro" id="IPR053939">
    <property type="entry name" value="UTP25_C"/>
</dbReference>
<dbReference type="InterPro" id="IPR010678">
    <property type="entry name" value="UTP25"/>
</dbReference>
<dbReference type="GO" id="GO:0019843">
    <property type="term" value="F:rRNA binding"/>
    <property type="evidence" value="ECO:0007669"/>
    <property type="project" value="TreeGrafter"/>
</dbReference>
<keyword evidence="6" id="KW-1185">Reference proteome</keyword>
<protein>
    <submittedName>
        <fullName evidence="7">U3 small nucleolar RNA-associated protein 25</fullName>
    </submittedName>
</protein>
<dbReference type="GO" id="GO:0000462">
    <property type="term" value="P:maturation of SSU-rRNA from tricistronic rRNA transcript (SSU-rRNA, 5.8S rRNA, LSU-rRNA)"/>
    <property type="evidence" value="ECO:0007669"/>
    <property type="project" value="TreeGrafter"/>
</dbReference>
<evidence type="ECO:0000256" key="1">
    <source>
        <dbReference type="ARBA" id="ARBA00004604"/>
    </source>
</evidence>
<name>A0A0N5AMS7_9BILA</name>
<feature type="domain" description="UTP25 NTP hydrolase-like" evidence="5">
    <location>
        <begin position="119"/>
        <end position="393"/>
    </location>
</feature>
<dbReference type="STRING" id="451379.A0A0N5AMS7"/>
<dbReference type="WBParaSite" id="SMUV_0000589401-mRNA-1">
    <property type="protein sequence ID" value="SMUV_0000589401-mRNA-1"/>
    <property type="gene ID" value="SMUV_0000589401"/>
</dbReference>
<comment type="subcellular location">
    <subcellularLocation>
        <location evidence="1">Nucleus</location>
        <location evidence="1">Nucleolus</location>
    </subcellularLocation>
</comment>
<dbReference type="PANTHER" id="PTHR12933">
    <property type="entry name" value="ORF PROTEIN-RELATED"/>
    <property type="match status" value="1"/>
</dbReference>
<dbReference type="AlphaFoldDB" id="A0A0N5AMS7"/>
<evidence type="ECO:0000259" key="5">
    <source>
        <dbReference type="Pfam" id="PF22916"/>
    </source>
</evidence>
<accession>A0A0N5AMS7</accession>
<dbReference type="Pfam" id="PF22916">
    <property type="entry name" value="UTP25_NTPase-like"/>
    <property type="match status" value="1"/>
</dbReference>
<evidence type="ECO:0000313" key="7">
    <source>
        <dbReference type="WBParaSite" id="SMUV_0000589401-mRNA-1"/>
    </source>
</evidence>
<dbReference type="GO" id="GO:0032040">
    <property type="term" value="C:small-subunit processome"/>
    <property type="evidence" value="ECO:0007669"/>
    <property type="project" value="TreeGrafter"/>
</dbReference>
<keyword evidence="3" id="KW-0539">Nucleus</keyword>
<dbReference type="InterPro" id="IPR053940">
    <property type="entry name" value="UTP25_NTPase-like"/>
</dbReference>
<sequence>MVAEKRKRAEEAQGVKCKILKVDDPFISHFNCELAPNVTETLLNNTAYSLPSSSTSVEGVGLVRFGQRCVQFPCPVTEQLLESFESLGITSKLMENYGIITNGKSSPIEKFLFNIMSRYMDLYFANDMGNYMVLYCLHVLNHLVKTKNLVLSNNRRLQELHDKGCLNEDEIEKSRDQGFVRPKVLILCPMRKDAYSIIECFMRLIFGDSEKTFVSNFHRFKAEFGDNGYRVNEHKIVSEEYKELMSGNNDDCFRLGVSIAKKGLRLYTPFEKSDIILASPLGIRLIVGDKSESDRKVGFLSSIEIVIVDKVGRKEDFIIRNAEVMLMQNWEQLLNVIDSLHCIPEKIEVDMSRVRKWALDQQAKLYRQTLVFSSTVITECRALLITRCFNFAGFAQVMDHSDGFISKIDVPFSQELRRFEVEDSENQSEERLKFFKSKILPNCSAGTLVFIPSYFDFVKVRNHLKREDESFVQLHEYAKPGKVAKGRSLFLHGKKKIMLVTERFHFYRRFNIKGIKSLVFYQPPAMPSFYHELINMVDVPDRVVVRLIYCIFDTDRMRNIFGDVYSEKLLMSAKNAHVLVSE</sequence>
<dbReference type="Pfam" id="PF06862">
    <property type="entry name" value="Utp25_C"/>
    <property type="match status" value="1"/>
</dbReference>
<evidence type="ECO:0000313" key="6">
    <source>
        <dbReference type="Proteomes" id="UP000046393"/>
    </source>
</evidence>
<organism evidence="6 7">
    <name type="scientific">Syphacia muris</name>
    <dbReference type="NCBI Taxonomy" id="451379"/>
    <lineage>
        <taxon>Eukaryota</taxon>
        <taxon>Metazoa</taxon>
        <taxon>Ecdysozoa</taxon>
        <taxon>Nematoda</taxon>
        <taxon>Chromadorea</taxon>
        <taxon>Rhabditida</taxon>
        <taxon>Spirurina</taxon>
        <taxon>Oxyuridomorpha</taxon>
        <taxon>Oxyuroidea</taxon>
        <taxon>Oxyuridae</taxon>
        <taxon>Syphacia</taxon>
    </lineage>
</organism>